<organism evidence="1 2">
    <name type="scientific">Streptomyces canarius</name>
    <dbReference type="NCBI Taxonomy" id="285453"/>
    <lineage>
        <taxon>Bacteria</taxon>
        <taxon>Bacillati</taxon>
        <taxon>Actinomycetota</taxon>
        <taxon>Actinomycetes</taxon>
        <taxon>Kitasatosporales</taxon>
        <taxon>Streptomycetaceae</taxon>
        <taxon>Streptomyces</taxon>
    </lineage>
</organism>
<comment type="caution">
    <text evidence="1">The sequence shown here is derived from an EMBL/GenBank/DDBJ whole genome shotgun (WGS) entry which is preliminary data.</text>
</comment>
<protein>
    <recommendedName>
        <fullName evidence="3">Phytanoyl-CoA dioxygenase</fullName>
    </recommendedName>
</protein>
<accession>A0ABQ3CQC8</accession>
<dbReference type="InterPro" id="IPR008775">
    <property type="entry name" value="Phytyl_CoA_dOase-like"/>
</dbReference>
<dbReference type="PANTHER" id="PTHR20883">
    <property type="entry name" value="PHYTANOYL-COA DIOXYGENASE DOMAIN CONTAINING 1"/>
    <property type="match status" value="1"/>
</dbReference>
<evidence type="ECO:0000313" key="1">
    <source>
        <dbReference type="EMBL" id="GHA33900.1"/>
    </source>
</evidence>
<dbReference type="Pfam" id="PF05721">
    <property type="entry name" value="PhyH"/>
    <property type="match status" value="1"/>
</dbReference>
<gene>
    <name evidence="1" type="ORF">GCM10010345_43050</name>
</gene>
<sequence length="282" mass="31448">MPASAIDLDHVIDKVRTTGYAVLPGVLSPEETRRIRETLHRLSELDDETYGVERLIGMRQRGALRNLAAADDVFHGLLETSSALDVVDAFLGPQGILNCFDALILFPGQGRYPWDYHTDLMDVTGVSFPPNRIPGVNILYFFDRVREENGATWVVPGSHLTLADEPDPEVMAPLSVPLEVEPGDAVVFDARIWHCAGTNGTDMPRALIKTLFTAPWYRPQMDFTRAVPEDVLTRLSPRARRYLNVHNVPPTTVDELRWRLSHGDAVNAEEAKVDKADKVAEV</sequence>
<evidence type="ECO:0000313" key="2">
    <source>
        <dbReference type="Proteomes" id="UP000653644"/>
    </source>
</evidence>
<evidence type="ECO:0008006" key="3">
    <source>
        <dbReference type="Google" id="ProtNLM"/>
    </source>
</evidence>
<dbReference type="RefSeq" id="WP_189888396.1">
    <property type="nucleotide sequence ID" value="NZ_BMVN01000014.1"/>
</dbReference>
<proteinExistence type="predicted"/>
<dbReference type="Gene3D" id="2.60.120.620">
    <property type="entry name" value="q2cbj1_9rhob like domain"/>
    <property type="match status" value="1"/>
</dbReference>
<name>A0ABQ3CQC8_9ACTN</name>
<dbReference type="PANTHER" id="PTHR20883:SF48">
    <property type="entry name" value="ECTOINE DIOXYGENASE"/>
    <property type="match status" value="1"/>
</dbReference>
<reference evidence="2" key="1">
    <citation type="journal article" date="2019" name="Int. J. Syst. Evol. Microbiol.">
        <title>The Global Catalogue of Microorganisms (GCM) 10K type strain sequencing project: providing services to taxonomists for standard genome sequencing and annotation.</title>
        <authorList>
            <consortium name="The Broad Institute Genomics Platform"/>
            <consortium name="The Broad Institute Genome Sequencing Center for Infectious Disease"/>
            <person name="Wu L."/>
            <person name="Ma J."/>
        </authorList>
    </citation>
    <scope>NUCLEOTIDE SEQUENCE [LARGE SCALE GENOMIC DNA]</scope>
    <source>
        <strain evidence="2">JCM 4733</strain>
    </source>
</reference>
<keyword evidence="2" id="KW-1185">Reference proteome</keyword>
<dbReference type="EMBL" id="BMVN01000014">
    <property type="protein sequence ID" value="GHA33900.1"/>
    <property type="molecule type" value="Genomic_DNA"/>
</dbReference>
<dbReference type="Proteomes" id="UP000653644">
    <property type="component" value="Unassembled WGS sequence"/>
</dbReference>
<dbReference type="SUPFAM" id="SSF51197">
    <property type="entry name" value="Clavaminate synthase-like"/>
    <property type="match status" value="1"/>
</dbReference>